<keyword evidence="2" id="KW-1185">Reference proteome</keyword>
<dbReference type="GO" id="GO:0061630">
    <property type="term" value="F:ubiquitin protein ligase activity"/>
    <property type="evidence" value="ECO:0007669"/>
    <property type="project" value="UniProtKB-EC"/>
</dbReference>
<dbReference type="Proteomes" id="UP000507470">
    <property type="component" value="Unassembled WGS sequence"/>
</dbReference>
<sequence>MLDYSFPYPLYTEDHHQKFLSPVMYNALVGQAGERNIEDIADGDLRGEVQKLKDASSLQDLNKQMNAMSTLLITAGCFRPILNMQQKDKLIMDIVRFLVLERTSTPLHQLRDGLQTLDVLTYIQEHYKAFKDLFVCQGNEKLTAEMMEVVFMDIKMSVQAATEDGTRRTLLDIGDFLIDLQEDEDGEITLGDVLSFATGADCVPPLGFDPSPSITFSS</sequence>
<dbReference type="AlphaFoldDB" id="A0A6J8EPE0"/>
<dbReference type="EMBL" id="CACVKT020009546">
    <property type="protein sequence ID" value="CAC5422330.1"/>
    <property type="molecule type" value="Genomic_DNA"/>
</dbReference>
<keyword evidence="1" id="KW-0808">Transferase</keyword>
<name>A0A6J8EPE0_MYTCO</name>
<accession>A0A6J8EPE0</accession>
<dbReference type="EC" id="2.3.2.26" evidence="1"/>
<reference evidence="1 2" key="1">
    <citation type="submission" date="2020-06" db="EMBL/GenBank/DDBJ databases">
        <authorList>
            <person name="Li R."/>
            <person name="Bekaert M."/>
        </authorList>
    </citation>
    <scope>NUCLEOTIDE SEQUENCE [LARGE SCALE GENOMIC DNA]</scope>
    <source>
        <strain evidence="2">wild</strain>
    </source>
</reference>
<dbReference type="OrthoDB" id="6152329at2759"/>
<proteinExistence type="predicted"/>
<protein>
    <submittedName>
        <fullName evidence="1">G2H3</fullName>
        <ecNumber evidence="1">2.3.2.26</ecNumber>
    </submittedName>
</protein>
<organism evidence="1 2">
    <name type="scientific">Mytilus coruscus</name>
    <name type="common">Sea mussel</name>
    <dbReference type="NCBI Taxonomy" id="42192"/>
    <lineage>
        <taxon>Eukaryota</taxon>
        <taxon>Metazoa</taxon>
        <taxon>Spiralia</taxon>
        <taxon>Lophotrochozoa</taxon>
        <taxon>Mollusca</taxon>
        <taxon>Bivalvia</taxon>
        <taxon>Autobranchia</taxon>
        <taxon>Pteriomorphia</taxon>
        <taxon>Mytilida</taxon>
        <taxon>Mytiloidea</taxon>
        <taxon>Mytilidae</taxon>
        <taxon>Mytilinae</taxon>
        <taxon>Mytilus</taxon>
    </lineage>
</organism>
<evidence type="ECO:0000313" key="2">
    <source>
        <dbReference type="Proteomes" id="UP000507470"/>
    </source>
</evidence>
<keyword evidence="1" id="KW-0012">Acyltransferase</keyword>
<gene>
    <name evidence="1" type="ORF">MCOR_54384</name>
</gene>
<evidence type="ECO:0000313" key="1">
    <source>
        <dbReference type="EMBL" id="CAC5422330.1"/>
    </source>
</evidence>